<proteinExistence type="predicted"/>
<name>A0ACD3ASI3_9AGAR</name>
<reference evidence="1 2" key="1">
    <citation type="journal article" date="2019" name="Nat. Ecol. Evol.">
        <title>Megaphylogeny resolves global patterns of mushroom evolution.</title>
        <authorList>
            <person name="Varga T."/>
            <person name="Krizsan K."/>
            <person name="Foldi C."/>
            <person name="Dima B."/>
            <person name="Sanchez-Garcia M."/>
            <person name="Sanchez-Ramirez S."/>
            <person name="Szollosi G.J."/>
            <person name="Szarkandi J.G."/>
            <person name="Papp V."/>
            <person name="Albert L."/>
            <person name="Andreopoulos W."/>
            <person name="Angelini C."/>
            <person name="Antonin V."/>
            <person name="Barry K.W."/>
            <person name="Bougher N.L."/>
            <person name="Buchanan P."/>
            <person name="Buyck B."/>
            <person name="Bense V."/>
            <person name="Catcheside P."/>
            <person name="Chovatia M."/>
            <person name="Cooper J."/>
            <person name="Damon W."/>
            <person name="Desjardin D."/>
            <person name="Finy P."/>
            <person name="Geml J."/>
            <person name="Haridas S."/>
            <person name="Hughes K."/>
            <person name="Justo A."/>
            <person name="Karasinski D."/>
            <person name="Kautmanova I."/>
            <person name="Kiss B."/>
            <person name="Kocsube S."/>
            <person name="Kotiranta H."/>
            <person name="LaButti K.M."/>
            <person name="Lechner B.E."/>
            <person name="Liimatainen K."/>
            <person name="Lipzen A."/>
            <person name="Lukacs Z."/>
            <person name="Mihaltcheva S."/>
            <person name="Morgado L.N."/>
            <person name="Niskanen T."/>
            <person name="Noordeloos M.E."/>
            <person name="Ohm R.A."/>
            <person name="Ortiz-Santana B."/>
            <person name="Ovrebo C."/>
            <person name="Racz N."/>
            <person name="Riley R."/>
            <person name="Savchenko A."/>
            <person name="Shiryaev A."/>
            <person name="Soop K."/>
            <person name="Spirin V."/>
            <person name="Szebenyi C."/>
            <person name="Tomsovsky M."/>
            <person name="Tulloss R.E."/>
            <person name="Uehling J."/>
            <person name="Grigoriev I.V."/>
            <person name="Vagvolgyi C."/>
            <person name="Papp T."/>
            <person name="Martin F.M."/>
            <person name="Miettinen O."/>
            <person name="Hibbett D.S."/>
            <person name="Nagy L.G."/>
        </authorList>
    </citation>
    <scope>NUCLEOTIDE SEQUENCE [LARGE SCALE GENOMIC DNA]</scope>
    <source>
        <strain evidence="1 2">NL-1719</strain>
    </source>
</reference>
<keyword evidence="2" id="KW-1185">Reference proteome</keyword>
<gene>
    <name evidence="1" type="ORF">BDN72DRAFT_797877</name>
</gene>
<evidence type="ECO:0000313" key="1">
    <source>
        <dbReference type="EMBL" id="TFK68279.1"/>
    </source>
</evidence>
<protein>
    <submittedName>
        <fullName evidence="1">SAPS-domain-containing protein</fullName>
    </submittedName>
</protein>
<dbReference type="Proteomes" id="UP000308600">
    <property type="component" value="Unassembled WGS sequence"/>
</dbReference>
<organism evidence="1 2">
    <name type="scientific">Pluteus cervinus</name>
    <dbReference type="NCBI Taxonomy" id="181527"/>
    <lineage>
        <taxon>Eukaryota</taxon>
        <taxon>Fungi</taxon>
        <taxon>Dikarya</taxon>
        <taxon>Basidiomycota</taxon>
        <taxon>Agaricomycotina</taxon>
        <taxon>Agaricomycetes</taxon>
        <taxon>Agaricomycetidae</taxon>
        <taxon>Agaricales</taxon>
        <taxon>Pluteineae</taxon>
        <taxon>Pluteaceae</taxon>
        <taxon>Pluteus</taxon>
    </lineage>
</organism>
<accession>A0ACD3ASI3</accession>
<sequence length="1122" mass="122767">MFWRFGFHNASAIDSLLDKEDVTLEAILDEDDLLQECKAQNTRLSDYFQRVDVLQKLLAYVTGQIENDDRARFRYPYIATEVLCSEIWSIVETCVNEQKELLIPFWETVLDTPPEEMKTQMVMASHFAKINAVFLSKKPAEMLAFMQSQPSAVERLLRHVETPSFVDLLIRIIQLDEQPGGNGVLEWLSSENLMSRLIDLISPEHTSDVHTVVAELIKGIISMAAPSPGVGLTEGLQNGPASNRFARELAHKDSIAKLISYILNDYNALKNGSTTEDKTKTIEHDIISIDDENPHLPTPETVSSSVIHSICIIIELMRKNNSDFFEPYLFHILRNRLIQVQQHLHGDTEDNRNTLEQAMKEMVDKMGVVHLGPLLEVMCEKLVALQDLLKTPRFVNGPIPTTVGPILPLTFERYRLCELFAELLHCSNMALLNRGHQHDHLYDSEGRLQGGLAGLDELSQIISPNDLRERDAMDETNDEVEPALELPISRRGQDSLSMSSGSDISDDEPGSSDDDVMEEIAMYDEPNSNLEFSPMTFNTPLPPSASPTSIASSQSSATLIDPPQPTSSTPTTTNSRSPNKTTTQDSSSTHRAHGSRRSSKRMATMESSLNLPMGEHLKRRMLDIGLFSTLLDLFFEFPWNNFLHGAVYDFVHQILTGRVENGLNRELAVALFRDARLMDRIIEGQRRNDEEATKPKGVRLGYMGHLTLIAEDIIVALERFPPGLAQLITSQYTPPEWGQYISGRFNETKSKDSALLGGGKPIINVNGGGGPGRGGASWKVDEEMSSDGGNTYGGGETRGEFRRGTNGPGRPTNTADFGSVPMNMDDDDDDEDGTPHQFARYLAQEMHGATGGFGSESDDEDEEGGWLSQSTFTLNNPPLSARVHQHQTGERRPLGFDDVFTPVGSSMHSMADDAFNAHDDDGFGPFSDSAAVSHSDPFTFPSSFSADEIEDSSFDNFGDFGDFQSATATTSNSITNPNPLGSGPAAPANPGTTAEVNGFGSNFGDDYHGGVHDREDTSSNGGDLTPTAGSWTFASGSVGSIGSADSSLSEDQEERNGTSSGNGSRRSESPVNLSLKDAATASVGSSKDGKEESKPEKLKEHGRSGIALAVGLKERLASFASK</sequence>
<evidence type="ECO:0000313" key="2">
    <source>
        <dbReference type="Proteomes" id="UP000308600"/>
    </source>
</evidence>
<dbReference type="EMBL" id="ML208355">
    <property type="protein sequence ID" value="TFK68279.1"/>
    <property type="molecule type" value="Genomic_DNA"/>
</dbReference>